<proteinExistence type="predicted"/>
<gene>
    <name evidence="2" type="ORF">AN964_24555</name>
</gene>
<protein>
    <recommendedName>
        <fullName evidence="1">Beta-lactamase-related domain-containing protein</fullName>
    </recommendedName>
</protein>
<dbReference type="Proteomes" id="UP000051888">
    <property type="component" value="Unassembled WGS sequence"/>
</dbReference>
<dbReference type="InterPro" id="IPR023650">
    <property type="entry name" value="Beta-lactam_class-A_AS"/>
</dbReference>
<dbReference type="InterPro" id="IPR050491">
    <property type="entry name" value="AmpC-like"/>
</dbReference>
<dbReference type="STRING" id="157838.AN964_24555"/>
<sequence>MDWTSFEKQVYARMESDHIPGLAIAVSKNGKVLYEKGFGVQDVETGEPINADTMFGIASVTKSFTALAILTLEEEGKLCVDDPVTKYLPEFRIPTIADIDSIKIHHLLTHSTGLAPLRRREELNKLREHLDYLAGDDHDILGRPGEYFSYCNDAFLLLGAIIERVTGCLFRRFVTERLLNPLKMYRSTFSIEELSKMDNVSTPYVFTEGEYQKQPWPTLGNYEVGGGIRSSVRDLVKYGEVFVNGGKEIISKKFIEKMWRPVIQYARNSYYGYALEVTPRYHGVTLVEHGGGQPGVSSNFGFVPEQGLVVAVLTNVSNAPAADIWLEAVNTALGIPLGEKRSVEPFAENVAKEELVSYVGTYQSNEGSRLQIHLEDNHLKAILENETLPLRVGENNTLISEKGRTIRFHFNEKKESWAAFLGMRMLLKVE</sequence>
<dbReference type="PANTHER" id="PTHR46825:SF9">
    <property type="entry name" value="BETA-LACTAMASE-RELATED DOMAIN-CONTAINING PROTEIN"/>
    <property type="match status" value="1"/>
</dbReference>
<accession>A0A0Q3WS92</accession>
<dbReference type="InterPro" id="IPR012338">
    <property type="entry name" value="Beta-lactam/transpept-like"/>
</dbReference>
<dbReference type="Gene3D" id="3.40.710.10">
    <property type="entry name" value="DD-peptidase/beta-lactamase superfamily"/>
    <property type="match status" value="1"/>
</dbReference>
<evidence type="ECO:0000259" key="1">
    <source>
        <dbReference type="Pfam" id="PF00144"/>
    </source>
</evidence>
<feature type="domain" description="Beta-lactamase-related" evidence="1">
    <location>
        <begin position="9"/>
        <end position="319"/>
    </location>
</feature>
<dbReference type="AlphaFoldDB" id="A0A0Q3WS92"/>
<dbReference type="RefSeq" id="WP_055742402.1">
    <property type="nucleotide sequence ID" value="NZ_JAAIWL010000012.1"/>
</dbReference>
<dbReference type="OrthoDB" id="9803467at2"/>
<keyword evidence="3" id="KW-1185">Reference proteome</keyword>
<evidence type="ECO:0000313" key="2">
    <source>
        <dbReference type="EMBL" id="KQL50796.1"/>
    </source>
</evidence>
<dbReference type="PATRIC" id="fig|157838.3.peg.5404"/>
<organism evidence="2 3">
    <name type="scientific">Heyndrickxia shackletonii</name>
    <dbReference type="NCBI Taxonomy" id="157838"/>
    <lineage>
        <taxon>Bacteria</taxon>
        <taxon>Bacillati</taxon>
        <taxon>Bacillota</taxon>
        <taxon>Bacilli</taxon>
        <taxon>Bacillales</taxon>
        <taxon>Bacillaceae</taxon>
        <taxon>Heyndrickxia</taxon>
    </lineage>
</organism>
<evidence type="ECO:0000313" key="3">
    <source>
        <dbReference type="Proteomes" id="UP000051888"/>
    </source>
</evidence>
<dbReference type="PANTHER" id="PTHR46825">
    <property type="entry name" value="D-ALANYL-D-ALANINE-CARBOXYPEPTIDASE/ENDOPEPTIDASE AMPH"/>
    <property type="match status" value="1"/>
</dbReference>
<dbReference type="SUPFAM" id="SSF56601">
    <property type="entry name" value="beta-lactamase/transpeptidase-like"/>
    <property type="match status" value="1"/>
</dbReference>
<reference evidence="2 3" key="1">
    <citation type="submission" date="2015-09" db="EMBL/GenBank/DDBJ databases">
        <title>Genome sequencing project for genomic taxonomy and phylogenomics of Bacillus-like bacteria.</title>
        <authorList>
            <person name="Liu B."/>
            <person name="Wang J."/>
            <person name="Zhu Y."/>
            <person name="Liu G."/>
            <person name="Chen Q."/>
            <person name="Chen Z."/>
            <person name="Lan J."/>
            <person name="Che J."/>
            <person name="Ge C."/>
            <person name="Shi H."/>
            <person name="Pan Z."/>
            <person name="Liu X."/>
        </authorList>
    </citation>
    <scope>NUCLEOTIDE SEQUENCE [LARGE SCALE GENOMIC DNA]</scope>
    <source>
        <strain evidence="2 3">LMG 18435</strain>
    </source>
</reference>
<dbReference type="Pfam" id="PF00144">
    <property type="entry name" value="Beta-lactamase"/>
    <property type="match status" value="1"/>
</dbReference>
<dbReference type="EMBL" id="LJJC01000015">
    <property type="protein sequence ID" value="KQL50796.1"/>
    <property type="molecule type" value="Genomic_DNA"/>
</dbReference>
<name>A0A0Q3WS92_9BACI</name>
<comment type="caution">
    <text evidence="2">The sequence shown here is derived from an EMBL/GenBank/DDBJ whole genome shotgun (WGS) entry which is preliminary data.</text>
</comment>
<dbReference type="InterPro" id="IPR001466">
    <property type="entry name" value="Beta-lactam-related"/>
</dbReference>
<dbReference type="PROSITE" id="PS00146">
    <property type="entry name" value="BETA_LACTAMASE_A"/>
    <property type="match status" value="1"/>
</dbReference>